<proteinExistence type="predicted"/>
<keyword evidence="2" id="KW-1185">Reference proteome</keyword>
<sequence>MEEGVWTPANIGVCNWPGHTNKVLTPEYVSGFKFNGPPNSYVKDSCKAMVPDLEAPYADKLEGDMYPNTEATVMI</sequence>
<reference evidence="1" key="1">
    <citation type="journal article" date="2021" name="Open Biol.">
        <title>Shared evolutionary footprints suggest mitochondrial oxidative damage underlies multiple complex I losses in fungi.</title>
        <authorList>
            <person name="Schikora-Tamarit M.A."/>
            <person name="Marcet-Houben M."/>
            <person name="Nosek J."/>
            <person name="Gabaldon T."/>
        </authorList>
    </citation>
    <scope>NUCLEOTIDE SEQUENCE</scope>
    <source>
        <strain evidence="1">CBS2887</strain>
    </source>
</reference>
<dbReference type="Proteomes" id="UP000774326">
    <property type="component" value="Unassembled WGS sequence"/>
</dbReference>
<dbReference type="EMBL" id="JAEUBG010003245">
    <property type="protein sequence ID" value="KAH3683058.1"/>
    <property type="molecule type" value="Genomic_DNA"/>
</dbReference>
<evidence type="ECO:0000313" key="2">
    <source>
        <dbReference type="Proteomes" id="UP000774326"/>
    </source>
</evidence>
<reference evidence="1" key="2">
    <citation type="submission" date="2021-01" db="EMBL/GenBank/DDBJ databases">
        <authorList>
            <person name="Schikora-Tamarit M.A."/>
        </authorList>
    </citation>
    <scope>NUCLEOTIDE SEQUENCE</scope>
    <source>
        <strain evidence="1">CBS2887</strain>
    </source>
</reference>
<comment type="caution">
    <text evidence="1">The sequence shown here is derived from an EMBL/GenBank/DDBJ whole genome shotgun (WGS) entry which is preliminary data.</text>
</comment>
<evidence type="ECO:0000313" key="1">
    <source>
        <dbReference type="EMBL" id="KAH3683058.1"/>
    </source>
</evidence>
<dbReference type="AlphaFoldDB" id="A0A9P8TKM0"/>
<accession>A0A9P8TKM0</accession>
<protein>
    <submittedName>
        <fullName evidence="1">Uncharacterized protein</fullName>
    </submittedName>
</protein>
<gene>
    <name evidence="1" type="ORF">WICPIJ_005967</name>
</gene>
<name>A0A9P8TKM0_WICPI</name>
<organism evidence="1 2">
    <name type="scientific">Wickerhamomyces pijperi</name>
    <name type="common">Yeast</name>
    <name type="synonym">Pichia pijperi</name>
    <dbReference type="NCBI Taxonomy" id="599730"/>
    <lineage>
        <taxon>Eukaryota</taxon>
        <taxon>Fungi</taxon>
        <taxon>Dikarya</taxon>
        <taxon>Ascomycota</taxon>
        <taxon>Saccharomycotina</taxon>
        <taxon>Saccharomycetes</taxon>
        <taxon>Phaffomycetales</taxon>
        <taxon>Wickerhamomycetaceae</taxon>
        <taxon>Wickerhamomyces</taxon>
    </lineage>
</organism>